<dbReference type="PROSITE" id="PS51257">
    <property type="entry name" value="PROKAR_LIPOPROTEIN"/>
    <property type="match status" value="1"/>
</dbReference>
<dbReference type="Gene3D" id="2.60.40.1890">
    <property type="entry name" value="PCu(A)C copper chaperone"/>
    <property type="match status" value="1"/>
</dbReference>
<gene>
    <name evidence="2" type="ORF">NT2_06_00140</name>
</gene>
<dbReference type="eggNOG" id="COG2847">
    <property type="taxonomic scope" value="Bacteria"/>
</dbReference>
<dbReference type="InterPro" id="IPR036182">
    <property type="entry name" value="PCuAC_sf"/>
</dbReference>
<dbReference type="Proteomes" id="UP000016568">
    <property type="component" value="Unassembled WGS sequence"/>
</dbReference>
<dbReference type="AlphaFoldDB" id="U2YLM8"/>
<dbReference type="Pfam" id="PF04314">
    <property type="entry name" value="PCuAC"/>
    <property type="match status" value="1"/>
</dbReference>
<dbReference type="PANTHER" id="PTHR36302:SF1">
    <property type="entry name" value="COPPER CHAPERONE PCU(A)C"/>
    <property type="match status" value="1"/>
</dbReference>
<evidence type="ECO:0008006" key="4">
    <source>
        <dbReference type="Google" id="ProtNLM"/>
    </source>
</evidence>
<dbReference type="OrthoDB" id="9796962at2"/>
<evidence type="ECO:0000256" key="1">
    <source>
        <dbReference type="SAM" id="SignalP"/>
    </source>
</evidence>
<dbReference type="PANTHER" id="PTHR36302">
    <property type="entry name" value="BLR7088 PROTEIN"/>
    <property type="match status" value="1"/>
</dbReference>
<feature type="signal peptide" evidence="1">
    <location>
        <begin position="1"/>
        <end position="20"/>
    </location>
</feature>
<feature type="chain" id="PRO_5030177746" description="Copper chaperone PCu(A)C" evidence="1">
    <location>
        <begin position="21"/>
        <end position="159"/>
    </location>
</feature>
<accession>U2YLM8</accession>
<keyword evidence="3" id="KW-1185">Reference proteome</keyword>
<keyword evidence="1" id="KW-0732">Signal</keyword>
<comment type="caution">
    <text evidence="2">The sequence shown here is derived from an EMBL/GenBank/DDBJ whole genome shotgun (WGS) entry which is preliminary data.</text>
</comment>
<name>U2YLM8_9SPHN</name>
<dbReference type="EMBL" id="BASZ01000006">
    <property type="protein sequence ID" value="GAD49575.1"/>
    <property type="molecule type" value="Genomic_DNA"/>
</dbReference>
<protein>
    <recommendedName>
        <fullName evidence="4">Copper chaperone PCu(A)C</fullName>
    </recommendedName>
</protein>
<dbReference type="RefSeq" id="WP_021690480.1">
    <property type="nucleotide sequence ID" value="NZ_BASZ01000006.1"/>
</dbReference>
<proteinExistence type="predicted"/>
<organism evidence="2 3">
    <name type="scientific">Caenibius tardaugens NBRC 16725</name>
    <dbReference type="NCBI Taxonomy" id="1219035"/>
    <lineage>
        <taxon>Bacteria</taxon>
        <taxon>Pseudomonadati</taxon>
        <taxon>Pseudomonadota</taxon>
        <taxon>Alphaproteobacteria</taxon>
        <taxon>Sphingomonadales</taxon>
        <taxon>Erythrobacteraceae</taxon>
        <taxon>Caenibius</taxon>
    </lineage>
</organism>
<dbReference type="KEGG" id="ntd:EGO55_19330"/>
<evidence type="ECO:0000313" key="2">
    <source>
        <dbReference type="EMBL" id="GAD49575.1"/>
    </source>
</evidence>
<dbReference type="InterPro" id="IPR058248">
    <property type="entry name" value="Lxx211020-like"/>
</dbReference>
<sequence>MKSIIFAPLALALAAATLTACNEKPAQTADEVNAKPGVAVTNGRLVLPAVSGNPAALYFDVVNNGDDYAVLRKAEVPGAKETAMHQSVTANGVTQMQPLAPVNLEKGKPVKFEPSGYHVMVMGLAPAPKVGETTEVTLTFAGGDKLSFDAKVEGPGGGN</sequence>
<evidence type="ECO:0000313" key="3">
    <source>
        <dbReference type="Proteomes" id="UP000016568"/>
    </source>
</evidence>
<reference evidence="2 3" key="1">
    <citation type="submission" date="2013-09" db="EMBL/GenBank/DDBJ databases">
        <title>Whole genome shotgun sequence of Novosphingobium tardaugens NBRC 16725.</title>
        <authorList>
            <person name="Isaki S."/>
            <person name="Hosoyama A."/>
            <person name="Tsuchikane K."/>
            <person name="Katsumata H."/>
            <person name="Ando Y."/>
            <person name="Yamazaki S."/>
            <person name="Fujita N."/>
        </authorList>
    </citation>
    <scope>NUCLEOTIDE SEQUENCE [LARGE SCALE GENOMIC DNA]</scope>
    <source>
        <strain evidence="2 3">NBRC 16725</strain>
    </source>
</reference>
<dbReference type="InterPro" id="IPR007410">
    <property type="entry name" value="LpqE-like"/>
</dbReference>
<dbReference type="SUPFAM" id="SSF110087">
    <property type="entry name" value="DR1885-like metal-binding protein"/>
    <property type="match status" value="1"/>
</dbReference>